<dbReference type="AlphaFoldDB" id="A0A343VRM5"/>
<keyword evidence="1" id="KW-0472">Membrane</keyword>
<geneLocation type="plasmid" evidence="2">
    <name>pCBMA213_1</name>
</geneLocation>
<protein>
    <submittedName>
        <fullName evidence="2">Uncharacterized protein</fullName>
    </submittedName>
</protein>
<accession>A0A343VRM5</accession>
<name>A0A343VRM5_9MYCO</name>
<feature type="transmembrane region" description="Helical" evidence="1">
    <location>
        <begin position="84"/>
        <end position="117"/>
    </location>
</feature>
<feature type="transmembrane region" description="Helical" evidence="1">
    <location>
        <begin position="243"/>
        <end position="263"/>
    </location>
</feature>
<feature type="transmembrane region" description="Helical" evidence="1">
    <location>
        <begin position="6"/>
        <end position="25"/>
    </location>
</feature>
<keyword evidence="1" id="KW-1133">Transmembrane helix</keyword>
<sequence>MTVAALYNLLLGTGVALAAVAWSMYSAWRAPRAWVVARTAQIRLPLALAAGNLLCLTVISQLPQPHGPLWEMQLIASDTELWDALVWAVLAALAPFLVVLSWVSTLTLAFGVGTWWITPGPGAWRAITNGTRVWRRWWSWCYQRLLLIQVKAYGKVQSGGPRAVTCERVFEADEASSTLRITPPLTHFPLPGSGRLPFPALRRSSNFQHDPQPQTTVLEVQWDLAAIDCGPVHRRPQREVSSVLVGLSVVAAALCVAAVPAFVVPSDSPGDATVAAAHRSLIDAHLRVGPFGGSQNPSWPGNDGDLRPQSHSDLCLPAAGVSGECDSITYFTPAAPVTITRLGVEPYGVIFHRAVRQIVWEFDGNPTSRIVQSVGPVDDWQIMPLGTPVSASTITAKVVEAVDTDRATTVVGSGYKLIGYQAGHDVLADTTAGERDLGSLPSPSGHR</sequence>
<proteinExistence type="predicted"/>
<keyword evidence="1" id="KW-0812">Transmembrane</keyword>
<reference evidence="2" key="1">
    <citation type="journal article" date="2018" name="Front. Microbiol.">
        <title>Beyond the Limits: tRNA Array Units in Mycobacterium Genomes.</title>
        <authorList>
            <person name="Morgado S.M."/>
            <person name="Vicente A.C."/>
        </authorList>
    </citation>
    <scope>NUCLEOTIDE SEQUENCE</scope>
    <source>
        <strain evidence="2">CBMA 213</strain>
        <plasmid evidence="2">pCBMA213_1</plasmid>
    </source>
</reference>
<feature type="transmembrane region" description="Helical" evidence="1">
    <location>
        <begin position="46"/>
        <end position="64"/>
    </location>
</feature>
<organism evidence="2">
    <name type="scientific">Mycolicibacterium sp. CBMA 213</name>
    <dbReference type="NCBI Taxonomy" id="1968788"/>
    <lineage>
        <taxon>Bacteria</taxon>
        <taxon>Bacillati</taxon>
        <taxon>Actinomycetota</taxon>
        <taxon>Actinomycetes</taxon>
        <taxon>Mycobacteriales</taxon>
        <taxon>Mycobacteriaceae</taxon>
        <taxon>Mycolicibacterium</taxon>
    </lineage>
</organism>
<dbReference type="EMBL" id="MF600313">
    <property type="protein sequence ID" value="AVN58549.1"/>
    <property type="molecule type" value="Genomic_DNA"/>
</dbReference>
<keyword evidence="2" id="KW-0614">Plasmid</keyword>
<dbReference type="RefSeq" id="WP_162465054.1">
    <property type="nucleotide sequence ID" value="NZ_MF600313.1"/>
</dbReference>
<evidence type="ECO:0000256" key="1">
    <source>
        <dbReference type="SAM" id="Phobius"/>
    </source>
</evidence>
<gene>
    <name evidence="2" type="ORF">B5P44_p00254</name>
</gene>
<evidence type="ECO:0000313" key="2">
    <source>
        <dbReference type="EMBL" id="AVN58549.1"/>
    </source>
</evidence>